<dbReference type="RefSeq" id="YP_010049727.1">
    <property type="nucleotide sequence ID" value="NC_054393.1"/>
</dbReference>
<reference evidence="1 2" key="1">
    <citation type="submission" date="2019-02" db="EMBL/GenBank/DDBJ databases">
        <authorList>
            <person name="Kanzanas C."/>
            <person name="Smith M.A."/>
            <person name="Zack K.M."/>
            <person name="Garlena R.A."/>
            <person name="Russell D.A."/>
            <person name="Pope W.H."/>
            <person name="Jacobs-Sera D."/>
            <person name="Hatfull G.F."/>
        </authorList>
    </citation>
    <scope>NUCLEOTIDE SEQUENCE [LARGE SCALE GENOMIC DNA]</scope>
</reference>
<protein>
    <submittedName>
        <fullName evidence="1">Uncharacterized protein</fullName>
    </submittedName>
</protein>
<name>A0A482JAN6_9CAUD</name>
<dbReference type="Proteomes" id="UP000294565">
    <property type="component" value="Segment"/>
</dbReference>
<dbReference type="EMBL" id="MK494099">
    <property type="protein sequence ID" value="QBP29715.1"/>
    <property type="molecule type" value="Genomic_DNA"/>
</dbReference>
<organism evidence="1 2">
    <name type="scientific">Mycobacterium phage Typha</name>
    <dbReference type="NCBI Taxonomy" id="2517971"/>
    <lineage>
        <taxon>Viruses</taxon>
        <taxon>Duplodnaviria</taxon>
        <taxon>Heunggongvirae</taxon>
        <taxon>Uroviricota</taxon>
        <taxon>Caudoviricetes</taxon>
        <taxon>Typhavirus</taxon>
        <taxon>Typhavirus typha</taxon>
    </lineage>
</organism>
<dbReference type="GeneID" id="63743050"/>
<dbReference type="Pfam" id="PF24203">
    <property type="entry name" value="Phage_ProQ_C_like"/>
    <property type="match status" value="1"/>
</dbReference>
<sequence length="110" mass="12596">MKFHVGQQLILHNRRGTEDVTVSRVGRKYVYITQYGRECKFHGDTGQEVSEYGSPGVLYTPEEWAKRERRLTLFKSLDKLGIEVKYSHRSLMGTDVLEQILAAVVHGGRS</sequence>
<dbReference type="InterPro" id="IPR056982">
    <property type="entry name" value="Phage_ProQ_C-like"/>
</dbReference>
<accession>A0A482JAN6</accession>
<keyword evidence="2" id="KW-1185">Reference proteome</keyword>
<proteinExistence type="predicted"/>
<evidence type="ECO:0000313" key="2">
    <source>
        <dbReference type="Proteomes" id="UP000294565"/>
    </source>
</evidence>
<evidence type="ECO:0000313" key="1">
    <source>
        <dbReference type="EMBL" id="QBP29715.1"/>
    </source>
</evidence>
<dbReference type="KEGG" id="vg:63743050"/>
<gene>
    <name evidence="1" type="primary">60</name>
    <name evidence="1" type="ORF">SEA_TYPHA_60</name>
</gene>